<dbReference type="GO" id="GO:0022857">
    <property type="term" value="F:transmembrane transporter activity"/>
    <property type="evidence" value="ECO:0007669"/>
    <property type="project" value="InterPro"/>
</dbReference>
<dbReference type="AlphaFoldDB" id="A0AAU7RXL8"/>
<dbReference type="GO" id="GO:0015697">
    <property type="term" value="P:quaternary ammonium group transport"/>
    <property type="evidence" value="ECO:0007669"/>
    <property type="project" value="UniProtKB-ARBA"/>
</dbReference>
<keyword evidence="6" id="KW-0614">Plasmid</keyword>
<dbReference type="PANTHER" id="PTHR42781:SF4">
    <property type="entry name" value="SPERMIDINE_PUTRESCINE IMPORT ATP-BINDING PROTEIN POTA"/>
    <property type="match status" value="1"/>
</dbReference>
<evidence type="ECO:0000313" key="6">
    <source>
        <dbReference type="EMBL" id="XBT94980.1"/>
    </source>
</evidence>
<dbReference type="InterPro" id="IPR017871">
    <property type="entry name" value="ABC_transporter-like_CS"/>
</dbReference>
<evidence type="ECO:0000256" key="1">
    <source>
        <dbReference type="ARBA" id="ARBA00005417"/>
    </source>
</evidence>
<dbReference type="GO" id="GO:0043190">
    <property type="term" value="C:ATP-binding cassette (ABC) transporter complex"/>
    <property type="evidence" value="ECO:0007669"/>
    <property type="project" value="InterPro"/>
</dbReference>
<dbReference type="InterPro" id="IPR050093">
    <property type="entry name" value="ABC_SmlMolc_Importer"/>
</dbReference>
<dbReference type="GO" id="GO:0016887">
    <property type="term" value="F:ATP hydrolysis activity"/>
    <property type="evidence" value="ECO:0007669"/>
    <property type="project" value="InterPro"/>
</dbReference>
<proteinExistence type="inferred from homology"/>
<dbReference type="InterPro" id="IPR003439">
    <property type="entry name" value="ABC_transporter-like_ATP-bd"/>
</dbReference>
<evidence type="ECO:0000256" key="3">
    <source>
        <dbReference type="ARBA" id="ARBA00022741"/>
    </source>
</evidence>
<keyword evidence="4 6" id="KW-0067">ATP-binding</keyword>
<protein>
    <submittedName>
        <fullName evidence="6">ABC transporter ATP-binding protein</fullName>
    </submittedName>
</protein>
<dbReference type="InterPro" id="IPR003593">
    <property type="entry name" value="AAA+_ATPase"/>
</dbReference>
<dbReference type="InterPro" id="IPR013611">
    <property type="entry name" value="Transp-assoc_OB_typ2"/>
</dbReference>
<name>A0AAU7RXL8_9HYPH</name>
<dbReference type="PANTHER" id="PTHR42781">
    <property type="entry name" value="SPERMIDINE/PUTRESCINE IMPORT ATP-BINDING PROTEIN POTA"/>
    <property type="match status" value="1"/>
</dbReference>
<keyword evidence="2" id="KW-0813">Transport</keyword>
<keyword evidence="3" id="KW-0547">Nucleotide-binding</keyword>
<reference evidence="6" key="1">
    <citation type="submission" date="2024-06" db="EMBL/GenBank/DDBJ databases">
        <authorList>
            <person name="Li T."/>
            <person name="Gao R."/>
        </authorList>
    </citation>
    <scope>NUCLEOTIDE SEQUENCE</scope>
    <source>
        <strain evidence="6">ZPR3</strain>
        <plasmid evidence="6">unnamed1</plasmid>
    </source>
</reference>
<dbReference type="Pfam" id="PF08402">
    <property type="entry name" value="TOBE_2"/>
    <property type="match status" value="1"/>
</dbReference>
<dbReference type="GO" id="GO:0005524">
    <property type="term" value="F:ATP binding"/>
    <property type="evidence" value="ECO:0007669"/>
    <property type="project" value="UniProtKB-KW"/>
</dbReference>
<dbReference type="EMBL" id="CP157961">
    <property type="protein sequence ID" value="XBT94980.1"/>
    <property type="molecule type" value="Genomic_DNA"/>
</dbReference>
<dbReference type="PROSITE" id="PS50893">
    <property type="entry name" value="ABC_TRANSPORTER_2"/>
    <property type="match status" value="1"/>
</dbReference>
<dbReference type="InterPro" id="IPR027417">
    <property type="entry name" value="P-loop_NTPase"/>
</dbReference>
<feature type="domain" description="ABC transporter" evidence="5">
    <location>
        <begin position="6"/>
        <end position="240"/>
    </location>
</feature>
<dbReference type="Gene3D" id="3.40.50.300">
    <property type="entry name" value="P-loop containing nucleotide triphosphate hydrolases"/>
    <property type="match status" value="1"/>
</dbReference>
<evidence type="ECO:0000256" key="4">
    <source>
        <dbReference type="ARBA" id="ARBA00022840"/>
    </source>
</evidence>
<accession>A0AAU7RXL8</accession>
<organism evidence="6">
    <name type="scientific">Rhizobium sp. ZPR3</name>
    <dbReference type="NCBI Taxonomy" id="3158967"/>
    <lineage>
        <taxon>Bacteria</taxon>
        <taxon>Pseudomonadati</taxon>
        <taxon>Pseudomonadota</taxon>
        <taxon>Alphaproteobacteria</taxon>
        <taxon>Hyphomicrobiales</taxon>
        <taxon>Rhizobiaceae</taxon>
        <taxon>Rhizobium/Agrobacterium group</taxon>
        <taxon>Rhizobium</taxon>
    </lineage>
</organism>
<dbReference type="FunFam" id="3.40.50.300:FF:000425">
    <property type="entry name" value="Probable ABC transporter, ATP-binding subunit"/>
    <property type="match status" value="1"/>
</dbReference>
<dbReference type="SUPFAM" id="SSF50331">
    <property type="entry name" value="MOP-like"/>
    <property type="match status" value="1"/>
</dbReference>
<evidence type="ECO:0000259" key="5">
    <source>
        <dbReference type="PROSITE" id="PS50893"/>
    </source>
</evidence>
<dbReference type="SUPFAM" id="SSF52540">
    <property type="entry name" value="P-loop containing nucleoside triphosphate hydrolases"/>
    <property type="match status" value="1"/>
</dbReference>
<dbReference type="SMART" id="SM00382">
    <property type="entry name" value="AAA"/>
    <property type="match status" value="1"/>
</dbReference>
<evidence type="ECO:0000256" key="2">
    <source>
        <dbReference type="ARBA" id="ARBA00022448"/>
    </source>
</evidence>
<gene>
    <name evidence="6" type="ORF">ABM479_23760</name>
</gene>
<dbReference type="PROSITE" id="PS00211">
    <property type="entry name" value="ABC_TRANSPORTER_1"/>
    <property type="match status" value="1"/>
</dbReference>
<dbReference type="Gene3D" id="2.40.50.100">
    <property type="match status" value="1"/>
</dbReference>
<comment type="similarity">
    <text evidence="1">Belongs to the ABC transporter superfamily.</text>
</comment>
<dbReference type="RefSeq" id="WP_349959088.1">
    <property type="nucleotide sequence ID" value="NZ_CP157961.1"/>
</dbReference>
<dbReference type="InterPro" id="IPR008995">
    <property type="entry name" value="Mo/tungstate-bd_C_term_dom"/>
</dbReference>
<geneLocation type="plasmid" evidence="6">
    <name>unnamed1</name>
</geneLocation>
<dbReference type="Pfam" id="PF00005">
    <property type="entry name" value="ABC_tran"/>
    <property type="match status" value="1"/>
</dbReference>
<sequence>MTKAALICSGITKSLGGKAVLKDLSFVVEAGEVIALVGASGSGKSTLLRSIAGLVEPDEGDIHIQGDVVWSRRVRVPAEQRNVGLVFQDYALWPHMSVRENLSFGLEVKGYDRAEVERRIDHALSITHLEQLANRRPSELSGGQQQRVAIARCLAMRPKLLLLDEPLSNLDAALRDDLRADMMQLIRAEGMSAVYVTHDQVEAMAVSDRLAVMDSGSIVQFAAPQAIYEAPANAFVAKFLGGFSLLKGMACDDSFKVSDNGGVMHHASPYMKGPAVLVVRPEDGRPATGNNDLTGEVVDSAFQGRCWRVQVRIGCDVVRLDWPRKEERGASLSFSLPPERCTVLPA</sequence>